<dbReference type="AlphaFoldDB" id="A0A264VPY9"/>
<dbReference type="Proteomes" id="UP000216001">
    <property type="component" value="Unassembled WGS sequence"/>
</dbReference>
<evidence type="ECO:0000313" key="1">
    <source>
        <dbReference type="EMBL" id="OZS73420.1"/>
    </source>
</evidence>
<sequence>MKKKNQHVCDYQGYDFGAHYIDSQCIDGYLWNLDACDDNGNLYEPMETIPCPKCNSDAWLENYRWLFINDGANHGCTGLPFNKIGRLYINEEIRAKPGAVKKIYRWLKRGYYYGLKNRH</sequence>
<organism evidence="1 2">
    <name type="scientific">Providencia rettgeri</name>
    <dbReference type="NCBI Taxonomy" id="587"/>
    <lineage>
        <taxon>Bacteria</taxon>
        <taxon>Pseudomonadati</taxon>
        <taxon>Pseudomonadota</taxon>
        <taxon>Gammaproteobacteria</taxon>
        <taxon>Enterobacterales</taxon>
        <taxon>Morganellaceae</taxon>
        <taxon>Providencia</taxon>
    </lineage>
</organism>
<name>A0A264VPY9_PRORE</name>
<accession>A0A264VPY9</accession>
<proteinExistence type="predicted"/>
<comment type="caution">
    <text evidence="1">The sequence shown here is derived from an EMBL/GenBank/DDBJ whole genome shotgun (WGS) entry which is preliminary data.</text>
</comment>
<reference evidence="1 2" key="1">
    <citation type="submission" date="2017-07" db="EMBL/GenBank/DDBJ databases">
        <title>blaIMP-27 on transferable plasmids in Proteus mirabilis and Providencia rettgeri.</title>
        <authorList>
            <person name="Potter R."/>
        </authorList>
    </citation>
    <scope>NUCLEOTIDE SEQUENCE [LARGE SCALE GENOMIC DNA]</scope>
    <source>
        <strain evidence="1 2">PR1</strain>
    </source>
</reference>
<gene>
    <name evidence="1" type="ORF">CHI95_17070</name>
</gene>
<protein>
    <submittedName>
        <fullName evidence="1">Uncharacterized protein</fullName>
    </submittedName>
</protein>
<evidence type="ECO:0000313" key="2">
    <source>
        <dbReference type="Proteomes" id="UP000216001"/>
    </source>
</evidence>
<dbReference type="EMBL" id="NOWC01000022">
    <property type="protein sequence ID" value="OZS73420.1"/>
    <property type="molecule type" value="Genomic_DNA"/>
</dbReference>
<dbReference type="RefSeq" id="WP_094962329.1">
    <property type="nucleotide sequence ID" value="NZ_JAFJXK010000184.1"/>
</dbReference>